<sequence length="102" mass="10877">MKVCVFILAFLVVCFAVMLVTEGLFLSGSSGCFGTQLPGISLSITINNVSQPPLSCKDQRIITVYNATHVRLLSYLCPYLHRVSGLSAATTCPQFISTGTSG</sequence>
<accession>A0A7R9DK35</accession>
<reference evidence="2" key="1">
    <citation type="submission" date="2020-11" db="EMBL/GenBank/DDBJ databases">
        <authorList>
            <person name="Tran Van P."/>
        </authorList>
    </citation>
    <scope>NUCLEOTIDE SEQUENCE</scope>
</reference>
<feature type="signal peptide" evidence="1">
    <location>
        <begin position="1"/>
        <end position="16"/>
    </location>
</feature>
<protein>
    <submittedName>
        <fullName evidence="2">Uncharacterized protein</fullName>
    </submittedName>
</protein>
<evidence type="ECO:0000256" key="1">
    <source>
        <dbReference type="SAM" id="SignalP"/>
    </source>
</evidence>
<organism evidence="2">
    <name type="scientific">Timema poppense</name>
    <name type="common">Walking stick</name>
    <dbReference type="NCBI Taxonomy" id="170557"/>
    <lineage>
        <taxon>Eukaryota</taxon>
        <taxon>Metazoa</taxon>
        <taxon>Ecdysozoa</taxon>
        <taxon>Arthropoda</taxon>
        <taxon>Hexapoda</taxon>
        <taxon>Insecta</taxon>
        <taxon>Pterygota</taxon>
        <taxon>Neoptera</taxon>
        <taxon>Polyneoptera</taxon>
        <taxon>Phasmatodea</taxon>
        <taxon>Timematodea</taxon>
        <taxon>Timematoidea</taxon>
        <taxon>Timematidae</taxon>
        <taxon>Timema</taxon>
    </lineage>
</organism>
<keyword evidence="1" id="KW-0732">Signal</keyword>
<evidence type="ECO:0000313" key="2">
    <source>
        <dbReference type="EMBL" id="CAD7416177.1"/>
    </source>
</evidence>
<name>A0A7R9DK35_TIMPO</name>
<dbReference type="EMBL" id="OD010595">
    <property type="protein sequence ID" value="CAD7416177.1"/>
    <property type="molecule type" value="Genomic_DNA"/>
</dbReference>
<proteinExistence type="predicted"/>
<gene>
    <name evidence="2" type="ORF">TPSB3V08_LOCUS10854</name>
</gene>
<dbReference type="AlphaFoldDB" id="A0A7R9DK35"/>
<feature type="chain" id="PRO_5031310917" evidence="1">
    <location>
        <begin position="17"/>
        <end position="102"/>
    </location>
</feature>